<dbReference type="RefSeq" id="WP_264965829.1">
    <property type="nucleotide sequence ID" value="NZ_JAPDVK010000002.1"/>
</dbReference>
<accession>A0AAP3FBH4</accession>
<evidence type="ECO:0000313" key="1">
    <source>
        <dbReference type="EMBL" id="MCW4127926.1"/>
    </source>
</evidence>
<name>A0AAP3FBH4_9BACT</name>
<protein>
    <recommendedName>
        <fullName evidence="3">SIR2-like domain-containing protein</fullName>
    </recommendedName>
</protein>
<dbReference type="EMBL" id="JAPDVK010000002">
    <property type="protein sequence ID" value="MCW4127926.1"/>
    <property type="molecule type" value="Genomic_DNA"/>
</dbReference>
<proteinExistence type="predicted"/>
<sequence length="336" mass="38604">MASQKNVFILLGNGFSIDMMKTIGKSDEINLNNLFACGADVPWPETEMPGFLSFQNCPNLWTLGARPYLDKELALEIIEEVITCANILPQRTEIKDKIYIRAYNELEQYLMSLFVYYTRKVDITKAKGKLKSWGWTKYLRQLNADSNIKTVSIVSLNYDVWLENLLDMFSIPYSIDGFSSTKEKIHIYKPHGSIAFHSTKRDRSAYSIPDRNSFDNHKLDEFRYDNKNLDCLNIINALIPPAGDSSRLKQSWSADIRNHIKVLAKTLKKDDSVVICGVSYWHVDRKEIDTYLSEMPSDIKHLVMVNPNPPEVLNAVLMTLFDQYVVIPNSTNLMKL</sequence>
<evidence type="ECO:0008006" key="3">
    <source>
        <dbReference type="Google" id="ProtNLM"/>
    </source>
</evidence>
<gene>
    <name evidence="1" type="ORF">ONT16_06605</name>
</gene>
<reference evidence="1" key="1">
    <citation type="submission" date="2022-11" db="EMBL/GenBank/DDBJ databases">
        <title>Genomic repertoires linked with pathogenic potency of arthritogenic Prevotella copri isolated from the gut of rheumatoid arthritis patients.</title>
        <authorList>
            <person name="Nii T."/>
            <person name="Maeda Y."/>
            <person name="Motooka D."/>
            <person name="Naito M."/>
            <person name="Matsumoto Y."/>
            <person name="Ogawa T."/>
            <person name="Oguro-Igashira E."/>
            <person name="Kishikawa T."/>
            <person name="Yamashita M."/>
            <person name="Koizumi S."/>
            <person name="Kurakawa T."/>
            <person name="Okumura R."/>
            <person name="Kayama H."/>
            <person name="Murakami M."/>
            <person name="Sakaguchi T."/>
            <person name="Das B."/>
            <person name="Nakamura S."/>
            <person name="Okada Y."/>
            <person name="Kumanogoh A."/>
            <person name="Takeda K."/>
        </authorList>
    </citation>
    <scope>NUCLEOTIDE SEQUENCE</scope>
    <source>
        <strain evidence="1">F3-75</strain>
    </source>
</reference>
<organism evidence="1 2">
    <name type="scientific">Segatella copri</name>
    <dbReference type="NCBI Taxonomy" id="165179"/>
    <lineage>
        <taxon>Bacteria</taxon>
        <taxon>Pseudomonadati</taxon>
        <taxon>Bacteroidota</taxon>
        <taxon>Bacteroidia</taxon>
        <taxon>Bacteroidales</taxon>
        <taxon>Prevotellaceae</taxon>
        <taxon>Segatella</taxon>
    </lineage>
</organism>
<dbReference type="AlphaFoldDB" id="A0AAP3FBH4"/>
<evidence type="ECO:0000313" key="2">
    <source>
        <dbReference type="Proteomes" id="UP001209344"/>
    </source>
</evidence>
<comment type="caution">
    <text evidence="1">The sequence shown here is derived from an EMBL/GenBank/DDBJ whole genome shotgun (WGS) entry which is preliminary data.</text>
</comment>
<dbReference type="Proteomes" id="UP001209344">
    <property type="component" value="Unassembled WGS sequence"/>
</dbReference>